<dbReference type="EMBL" id="DXAM01000009">
    <property type="protein sequence ID" value="HJA03334.1"/>
    <property type="molecule type" value="Genomic_DNA"/>
</dbReference>
<accession>A0A9D2H3W7</accession>
<feature type="compositionally biased region" description="Low complexity" evidence="1">
    <location>
        <begin position="78"/>
        <end position="93"/>
    </location>
</feature>
<reference evidence="3" key="1">
    <citation type="journal article" date="2021" name="PeerJ">
        <title>Extensive microbial diversity within the chicken gut microbiome revealed by metagenomics and culture.</title>
        <authorList>
            <person name="Gilroy R."/>
            <person name="Ravi A."/>
            <person name="Getino M."/>
            <person name="Pursley I."/>
            <person name="Horton D.L."/>
            <person name="Alikhan N.F."/>
            <person name="Baker D."/>
            <person name="Gharbi K."/>
            <person name="Hall N."/>
            <person name="Watson M."/>
            <person name="Adriaenssens E.M."/>
            <person name="Foster-Nyarko E."/>
            <person name="Jarju S."/>
            <person name="Secka A."/>
            <person name="Antonio M."/>
            <person name="Oren A."/>
            <person name="Chaudhuri R.R."/>
            <person name="La Ragione R."/>
            <person name="Hildebrand F."/>
            <person name="Pallen M.J."/>
        </authorList>
    </citation>
    <scope>NUCLEOTIDE SEQUENCE</scope>
    <source>
        <strain evidence="3">ChiHjej8B7-3636</strain>
    </source>
</reference>
<gene>
    <name evidence="3" type="ORF">H9800_00530</name>
</gene>
<proteinExistence type="predicted"/>
<reference evidence="3" key="2">
    <citation type="submission" date="2021-04" db="EMBL/GenBank/DDBJ databases">
        <authorList>
            <person name="Gilroy R."/>
        </authorList>
    </citation>
    <scope>NUCLEOTIDE SEQUENCE</scope>
    <source>
        <strain evidence="3">ChiHjej8B7-3636</strain>
    </source>
</reference>
<comment type="caution">
    <text evidence="3">The sequence shown here is derived from an EMBL/GenBank/DDBJ whole genome shotgun (WGS) entry which is preliminary data.</text>
</comment>
<feature type="transmembrane region" description="Helical" evidence="2">
    <location>
        <begin position="21"/>
        <end position="42"/>
    </location>
</feature>
<keyword evidence="2" id="KW-0472">Membrane</keyword>
<feature type="region of interest" description="Disordered" evidence="1">
    <location>
        <begin position="63"/>
        <end position="94"/>
    </location>
</feature>
<evidence type="ECO:0000313" key="3">
    <source>
        <dbReference type="EMBL" id="HJA03334.1"/>
    </source>
</evidence>
<evidence type="ECO:0008006" key="5">
    <source>
        <dbReference type="Google" id="ProtNLM"/>
    </source>
</evidence>
<sequence>MSTKRRASKAVYRRRRLAVGCLTLILLAGVIVGIVFGIRWLVTEKPWENLPFVNDAPAAEATEDPLPTIYPTAGGGSAPESSPEPTSEPTPEACASGALELAAITNKTAYGPDEDPKLAMSLTNIGGVDCVVNVGTTVQRFEISSGADVWWRSSDCQAEPEDQWVTLEAGQTVKSEEAIVWDRTRSYDNTCDAEERPAAPSGATYNLTVHLGETASKERTFTL</sequence>
<evidence type="ECO:0000256" key="1">
    <source>
        <dbReference type="SAM" id="MobiDB-lite"/>
    </source>
</evidence>
<dbReference type="Proteomes" id="UP000824220">
    <property type="component" value="Unassembled WGS sequence"/>
</dbReference>
<dbReference type="AlphaFoldDB" id="A0A9D2H3W7"/>
<name>A0A9D2H3W7_9MICO</name>
<keyword evidence="2" id="KW-0812">Transmembrane</keyword>
<evidence type="ECO:0000313" key="4">
    <source>
        <dbReference type="Proteomes" id="UP000824220"/>
    </source>
</evidence>
<organism evidence="3 4">
    <name type="scientific">Candidatus Microbacterium stercoravium</name>
    <dbReference type="NCBI Taxonomy" id="2838697"/>
    <lineage>
        <taxon>Bacteria</taxon>
        <taxon>Bacillati</taxon>
        <taxon>Actinomycetota</taxon>
        <taxon>Actinomycetes</taxon>
        <taxon>Micrococcales</taxon>
        <taxon>Microbacteriaceae</taxon>
        <taxon>Microbacterium</taxon>
    </lineage>
</organism>
<keyword evidence="2" id="KW-1133">Transmembrane helix</keyword>
<protein>
    <recommendedName>
        <fullName evidence="5">DUF4232 domain-containing protein</fullName>
    </recommendedName>
</protein>
<evidence type="ECO:0000256" key="2">
    <source>
        <dbReference type="SAM" id="Phobius"/>
    </source>
</evidence>